<keyword evidence="2" id="KW-1185">Reference proteome</keyword>
<protein>
    <submittedName>
        <fullName evidence="1">Uncharacterized protein</fullName>
    </submittedName>
</protein>
<accession>A0ACB8B2D6</accession>
<proteinExistence type="predicted"/>
<evidence type="ECO:0000313" key="1">
    <source>
        <dbReference type="EMBL" id="KAH7919268.1"/>
    </source>
</evidence>
<evidence type="ECO:0000313" key="2">
    <source>
        <dbReference type="Proteomes" id="UP000790709"/>
    </source>
</evidence>
<name>A0ACB8B2D6_9AGAM</name>
<organism evidence="1 2">
    <name type="scientific">Leucogyrophana mollusca</name>
    <dbReference type="NCBI Taxonomy" id="85980"/>
    <lineage>
        <taxon>Eukaryota</taxon>
        <taxon>Fungi</taxon>
        <taxon>Dikarya</taxon>
        <taxon>Basidiomycota</taxon>
        <taxon>Agaricomycotina</taxon>
        <taxon>Agaricomycetes</taxon>
        <taxon>Agaricomycetidae</taxon>
        <taxon>Boletales</taxon>
        <taxon>Boletales incertae sedis</taxon>
        <taxon>Leucogyrophana</taxon>
    </lineage>
</organism>
<comment type="caution">
    <text evidence="1">The sequence shown here is derived from an EMBL/GenBank/DDBJ whole genome shotgun (WGS) entry which is preliminary data.</text>
</comment>
<reference evidence="1" key="1">
    <citation type="journal article" date="2021" name="New Phytol.">
        <title>Evolutionary innovations through gain and loss of genes in the ectomycorrhizal Boletales.</title>
        <authorList>
            <person name="Wu G."/>
            <person name="Miyauchi S."/>
            <person name="Morin E."/>
            <person name="Kuo A."/>
            <person name="Drula E."/>
            <person name="Varga T."/>
            <person name="Kohler A."/>
            <person name="Feng B."/>
            <person name="Cao Y."/>
            <person name="Lipzen A."/>
            <person name="Daum C."/>
            <person name="Hundley H."/>
            <person name="Pangilinan J."/>
            <person name="Johnson J."/>
            <person name="Barry K."/>
            <person name="LaButti K."/>
            <person name="Ng V."/>
            <person name="Ahrendt S."/>
            <person name="Min B."/>
            <person name="Choi I.G."/>
            <person name="Park H."/>
            <person name="Plett J.M."/>
            <person name="Magnuson J."/>
            <person name="Spatafora J.W."/>
            <person name="Nagy L.G."/>
            <person name="Henrissat B."/>
            <person name="Grigoriev I.V."/>
            <person name="Yang Z.L."/>
            <person name="Xu J."/>
            <person name="Martin F.M."/>
        </authorList>
    </citation>
    <scope>NUCLEOTIDE SEQUENCE</scope>
    <source>
        <strain evidence="1">KUC20120723A-06</strain>
    </source>
</reference>
<sequence length="752" mass="83017">MDEMTSSAPSGEVRKRHVRDRTTSFNSIPHIKGGSSTLRPSTLRNCTSTTSLRSVGSETDQSEIIAPVPRRHLLQTAESSQWLRLDTFSDTRWPSRGVSPVSAASSTASAFPTSSASKRLSFSALMEQEKMVRGITASASHLKERQESEDDLGPGGARRWVRWMHRHGMKAWVVPCAVAASMWVKWCIGLGTYSGHATPPMFGDYEAQRHWMELTIHLPVREWYTYDLQYWGLDYPPLTAYASWLCGKVGALFEPSWLSLDASRGIESPDSKIFMRASVLALDTLLYIPALYTFMRTWQGTRSSRTQHVALVTLLFHPALLLVDFGHFQYNSVMLGLTLIAINSFAAGYDLMGAVFFVLSLGFKQMALYYAPAIGSYLLGKCIFLGPVHGTRLFTRLAFTVIITLAFLFAPFLPPLAPPSAILAPISRIFPFARGLFEDKVANFWCFTNVLLIKWKRAFEGSEGTLVKASAVLTALGFLPGVAGLLWGGWKARLQPSKEQEKEGAAAPSATASLVSIPSTPTPTLPLLPYALLTSSMSFFLFSFQVHEKTILLPLLPLTLLLSGAPLNEEVWMWGVLGNNVGVFSMWPLLKKDGLGVQYFAMLLLWNRVVGHDPFRLRPNSFVGLLSIAVYAAASLLQALELVISPPARYPDLFPVLNVLVCTPVFGLVWLWSVKRGIEVGWATGGLPGSGARRGDEVQMKPKESPAVESVRRDFGVRAMSLGYAPSQSRRRALESLRAESMERDAILSGRQ</sequence>
<dbReference type="EMBL" id="MU266676">
    <property type="protein sequence ID" value="KAH7919268.1"/>
    <property type="molecule type" value="Genomic_DNA"/>
</dbReference>
<gene>
    <name evidence="1" type="ORF">BV22DRAFT_1023274</name>
</gene>
<dbReference type="Proteomes" id="UP000790709">
    <property type="component" value="Unassembled WGS sequence"/>
</dbReference>